<dbReference type="InterPro" id="IPR006680">
    <property type="entry name" value="Amidohydro-rel"/>
</dbReference>
<dbReference type="EMBL" id="MQWA01000001">
    <property type="protein sequence ID" value="PQJ28354.1"/>
    <property type="molecule type" value="Genomic_DNA"/>
</dbReference>
<dbReference type="RefSeq" id="WP_105042855.1">
    <property type="nucleotide sequence ID" value="NZ_MQWA01000001.1"/>
</dbReference>
<dbReference type="Gene3D" id="2.30.40.10">
    <property type="entry name" value="Urease, subunit C, domain 1"/>
    <property type="match status" value="1"/>
</dbReference>
<accession>A0A2S7U1T2</accession>
<comment type="caution">
    <text evidence="2">The sequence shown here is derived from an EMBL/GenBank/DDBJ whole genome shotgun (WGS) entry which is preliminary data.</text>
</comment>
<dbReference type="SUPFAM" id="SSF51556">
    <property type="entry name" value="Metallo-dependent hydrolases"/>
    <property type="match status" value="1"/>
</dbReference>
<organism evidence="2 3">
    <name type="scientific">Rubritalea profundi</name>
    <dbReference type="NCBI Taxonomy" id="1658618"/>
    <lineage>
        <taxon>Bacteria</taxon>
        <taxon>Pseudomonadati</taxon>
        <taxon>Verrucomicrobiota</taxon>
        <taxon>Verrucomicrobiia</taxon>
        <taxon>Verrucomicrobiales</taxon>
        <taxon>Rubritaleaceae</taxon>
        <taxon>Rubritalea</taxon>
    </lineage>
</organism>
<evidence type="ECO:0000259" key="1">
    <source>
        <dbReference type="Pfam" id="PF01979"/>
    </source>
</evidence>
<dbReference type="InterPro" id="IPR051781">
    <property type="entry name" value="Metallo-dep_Hydrolase"/>
</dbReference>
<evidence type="ECO:0000313" key="3">
    <source>
        <dbReference type="Proteomes" id="UP000239907"/>
    </source>
</evidence>
<dbReference type="PANTHER" id="PTHR43135">
    <property type="entry name" value="ALPHA-D-RIBOSE 1-METHYLPHOSPHONATE 5-TRIPHOSPHATE DIPHOSPHATASE"/>
    <property type="match status" value="1"/>
</dbReference>
<feature type="domain" description="Amidohydrolase-related" evidence="1">
    <location>
        <begin position="110"/>
        <end position="469"/>
    </location>
</feature>
<sequence>MASPIVAQEKSTLVVPPVTVIHNVHVWDGTSDKLKKDNDVLIVGDKIRKVAKDIPTGGTVEVDAVRKTMKQVADAPGLEGGTYNFNVTNDKGEVEKVAAKVTVIDGKGGYLIPGIIDSHQHIMLSKKTGPLDILNNQLLYTPAYNAIPQGMTMLMMGVTSIRDTGGPSVELGKAIDAGYVDGPRIYSSGAAVSCTSGHGDFGGQAPGQGQMYPGSTAQWSSTVSFMTLADGPPEVRKATRWALAQGASQIKIMAGGGVASLKDPLESVGYSEAEMRAAVEAATDYDTYVMAHAYNDESIKRCIKAGVKDIVPGHLLSEEVGKMMAENDVWLGSLSSPFGLMDVPWFTEENRRKGREILSGYENTMKLAKKHGVKMGFGTDAAAGMVDTILYEFEMRSKFFTPLEMLKQATSTNAELLRHSNSRDPYKAAPLGVIKEGAWADMLIYDGNPLKNIDFVTKPKDHLKLIIKGGKVYKNELK</sequence>
<dbReference type="SUPFAM" id="SSF51338">
    <property type="entry name" value="Composite domain of metallo-dependent hydrolases"/>
    <property type="match status" value="2"/>
</dbReference>
<dbReference type="PANTHER" id="PTHR43135:SF3">
    <property type="entry name" value="ALPHA-D-RIBOSE 1-METHYLPHOSPHONATE 5-TRIPHOSPHATE DIPHOSPHATASE"/>
    <property type="match status" value="1"/>
</dbReference>
<dbReference type="OrthoDB" id="9797498at2"/>
<name>A0A2S7U1T2_9BACT</name>
<dbReference type="GO" id="GO:0016810">
    <property type="term" value="F:hydrolase activity, acting on carbon-nitrogen (but not peptide) bonds"/>
    <property type="evidence" value="ECO:0007669"/>
    <property type="project" value="InterPro"/>
</dbReference>
<gene>
    <name evidence="2" type="ORF">BSZ32_07395</name>
</gene>
<protein>
    <recommendedName>
        <fullName evidence="1">Amidohydrolase-related domain-containing protein</fullName>
    </recommendedName>
</protein>
<dbReference type="InterPro" id="IPR032466">
    <property type="entry name" value="Metal_Hydrolase"/>
</dbReference>
<dbReference type="CDD" id="cd01299">
    <property type="entry name" value="Met_dep_hydrolase_A"/>
    <property type="match status" value="1"/>
</dbReference>
<dbReference type="InterPro" id="IPR057744">
    <property type="entry name" value="OTAase-like"/>
</dbReference>
<dbReference type="InterPro" id="IPR011059">
    <property type="entry name" value="Metal-dep_hydrolase_composite"/>
</dbReference>
<reference evidence="2 3" key="1">
    <citation type="submission" date="2016-12" db="EMBL/GenBank/DDBJ databases">
        <title>Study of bacterial adaptation to deep sea.</title>
        <authorList>
            <person name="Song J."/>
            <person name="Yoshizawa S."/>
            <person name="Kogure K."/>
        </authorList>
    </citation>
    <scope>NUCLEOTIDE SEQUENCE [LARGE SCALE GENOMIC DNA]</scope>
    <source>
        <strain evidence="2 3">SAORIC-165</strain>
    </source>
</reference>
<evidence type="ECO:0000313" key="2">
    <source>
        <dbReference type="EMBL" id="PQJ28354.1"/>
    </source>
</evidence>
<dbReference type="Proteomes" id="UP000239907">
    <property type="component" value="Unassembled WGS sequence"/>
</dbReference>
<dbReference type="AlphaFoldDB" id="A0A2S7U1T2"/>
<dbReference type="Gene3D" id="3.20.20.140">
    <property type="entry name" value="Metal-dependent hydrolases"/>
    <property type="match status" value="1"/>
</dbReference>
<dbReference type="Pfam" id="PF01979">
    <property type="entry name" value="Amidohydro_1"/>
    <property type="match status" value="1"/>
</dbReference>
<keyword evidence="3" id="KW-1185">Reference proteome</keyword>
<proteinExistence type="predicted"/>